<keyword evidence="2" id="KW-0521">NADP</keyword>
<dbReference type="InterPro" id="IPR036291">
    <property type="entry name" value="NAD(P)-bd_dom_sf"/>
</dbReference>
<dbReference type="GO" id="GO:0016491">
    <property type="term" value="F:oxidoreductase activity"/>
    <property type="evidence" value="ECO:0007669"/>
    <property type="project" value="UniProtKB-KW"/>
</dbReference>
<dbReference type="Proteomes" id="UP000279236">
    <property type="component" value="Unassembled WGS sequence"/>
</dbReference>
<organism evidence="4 5">
    <name type="scientific">Apiotrichum porosum</name>
    <dbReference type="NCBI Taxonomy" id="105984"/>
    <lineage>
        <taxon>Eukaryota</taxon>
        <taxon>Fungi</taxon>
        <taxon>Dikarya</taxon>
        <taxon>Basidiomycota</taxon>
        <taxon>Agaricomycotina</taxon>
        <taxon>Tremellomycetes</taxon>
        <taxon>Trichosporonales</taxon>
        <taxon>Trichosporonaceae</taxon>
        <taxon>Apiotrichum</taxon>
    </lineage>
</organism>
<dbReference type="InterPro" id="IPR002347">
    <property type="entry name" value="SDR_fam"/>
</dbReference>
<dbReference type="GeneID" id="39591350"/>
<evidence type="ECO:0000256" key="3">
    <source>
        <dbReference type="ARBA" id="ARBA00023002"/>
    </source>
</evidence>
<dbReference type="InterPro" id="IPR020904">
    <property type="entry name" value="Sc_DH/Rdtase_CS"/>
</dbReference>
<protein>
    <recommendedName>
        <fullName evidence="6">Granaticin polyketide synthase ketoacyl reductase 2</fullName>
    </recommendedName>
</protein>
<dbReference type="STRING" id="105984.A0A427XW82"/>
<sequence>MPSLEGKRALITGGSRGIGAEVAKQLAERGVRIAINYVAAQDRAEQTRASLKGDGHVLVQGDAFTHEGLAQIVKGAREGLGGLDIVISNAGWTQFGAFNDLESVSDDDWIRCYQTNVMSHLWLMQEVKDELIANKGSFVISASVAGLKPSGSSMAYSVSKAGTVHLAKSLAKACAPARVNAVAAGVMLTEWSKGFTEEHVQKVKQTNALNMICEVEDVASQYVSLCENKSITGQIIEVSAGFQL</sequence>
<proteinExistence type="inferred from homology"/>
<evidence type="ECO:0000313" key="5">
    <source>
        <dbReference type="Proteomes" id="UP000279236"/>
    </source>
</evidence>
<dbReference type="Pfam" id="PF13561">
    <property type="entry name" value="adh_short_C2"/>
    <property type="match status" value="1"/>
</dbReference>
<gene>
    <name evidence="4" type="ORF">EHS24_006807</name>
</gene>
<evidence type="ECO:0000256" key="1">
    <source>
        <dbReference type="ARBA" id="ARBA00006484"/>
    </source>
</evidence>
<dbReference type="EMBL" id="RSCE01000004">
    <property type="protein sequence ID" value="RSH83148.1"/>
    <property type="molecule type" value="Genomic_DNA"/>
</dbReference>
<keyword evidence="5" id="KW-1185">Reference proteome</keyword>
<evidence type="ECO:0008006" key="6">
    <source>
        <dbReference type="Google" id="ProtNLM"/>
    </source>
</evidence>
<dbReference type="PRINTS" id="PR00080">
    <property type="entry name" value="SDRFAMILY"/>
</dbReference>
<reference evidence="4 5" key="1">
    <citation type="submission" date="2018-11" db="EMBL/GenBank/DDBJ databases">
        <title>Genome sequence of Apiotrichum porosum DSM 27194.</title>
        <authorList>
            <person name="Aliyu H."/>
            <person name="Gorte O."/>
            <person name="Ochsenreither K."/>
        </authorList>
    </citation>
    <scope>NUCLEOTIDE SEQUENCE [LARGE SCALE GENOMIC DNA]</scope>
    <source>
        <strain evidence="4 5">DSM 27194</strain>
    </source>
</reference>
<name>A0A427XW82_9TREE</name>
<comment type="caution">
    <text evidence="4">The sequence shown here is derived from an EMBL/GenBank/DDBJ whole genome shotgun (WGS) entry which is preliminary data.</text>
</comment>
<comment type="similarity">
    <text evidence="1">Belongs to the short-chain dehydrogenases/reductases (SDR) family.</text>
</comment>
<dbReference type="SUPFAM" id="SSF51735">
    <property type="entry name" value="NAD(P)-binding Rossmann-fold domains"/>
    <property type="match status" value="1"/>
</dbReference>
<dbReference type="OrthoDB" id="498125at2759"/>
<dbReference type="PANTHER" id="PTHR43618:SF2">
    <property type="entry name" value="CHAIN DEHYDROGENASE, PUTATIVE (AFU_ORTHOLOGUE AFUA_6G06930)-RELATED"/>
    <property type="match status" value="1"/>
</dbReference>
<dbReference type="Gene3D" id="3.40.50.720">
    <property type="entry name" value="NAD(P)-binding Rossmann-like Domain"/>
    <property type="match status" value="1"/>
</dbReference>
<dbReference type="AlphaFoldDB" id="A0A427XW82"/>
<accession>A0A427XW82</accession>
<evidence type="ECO:0000256" key="2">
    <source>
        <dbReference type="ARBA" id="ARBA00022857"/>
    </source>
</evidence>
<dbReference type="InterPro" id="IPR052178">
    <property type="entry name" value="Sec_Metab_Biosynth_SDR"/>
</dbReference>
<keyword evidence="3" id="KW-0560">Oxidoreductase</keyword>
<dbReference type="PRINTS" id="PR00081">
    <property type="entry name" value="GDHRDH"/>
</dbReference>
<evidence type="ECO:0000313" key="4">
    <source>
        <dbReference type="EMBL" id="RSH83148.1"/>
    </source>
</evidence>
<dbReference type="PROSITE" id="PS00061">
    <property type="entry name" value="ADH_SHORT"/>
    <property type="match status" value="1"/>
</dbReference>
<dbReference type="PANTHER" id="PTHR43618">
    <property type="entry name" value="7-ALPHA-HYDROXYSTEROID DEHYDROGENASE"/>
    <property type="match status" value="1"/>
</dbReference>
<dbReference type="CDD" id="cd05233">
    <property type="entry name" value="SDR_c"/>
    <property type="match status" value="1"/>
</dbReference>
<dbReference type="RefSeq" id="XP_028477100.1">
    <property type="nucleotide sequence ID" value="XM_028622208.1"/>
</dbReference>